<protein>
    <submittedName>
        <fullName evidence="2">Uncharacterized protein</fullName>
    </submittedName>
</protein>
<reference evidence="2" key="1">
    <citation type="submission" date="2020-03" db="EMBL/GenBank/DDBJ databases">
        <title>The deep terrestrial virosphere.</title>
        <authorList>
            <person name="Holmfeldt K."/>
            <person name="Nilsson E."/>
            <person name="Simone D."/>
            <person name="Lopez-Fernandez M."/>
            <person name="Wu X."/>
            <person name="de Brujin I."/>
            <person name="Lundin D."/>
            <person name="Andersson A."/>
            <person name="Bertilsson S."/>
            <person name="Dopson M."/>
        </authorList>
    </citation>
    <scope>NUCLEOTIDE SEQUENCE</scope>
    <source>
        <strain evidence="2">MM171A00153</strain>
        <strain evidence="3">MM171B00165</strain>
    </source>
</reference>
<dbReference type="EMBL" id="MT143704">
    <property type="protein sequence ID" value="QJB01009.1"/>
    <property type="molecule type" value="Genomic_DNA"/>
</dbReference>
<dbReference type="EMBL" id="MT143891">
    <property type="protein sequence ID" value="QJB04861.1"/>
    <property type="molecule type" value="Genomic_DNA"/>
</dbReference>
<sequence>MVENKVKLPAHMIPTARAPREYVLRLRKLERKIERIMSRARLEMQAVEQQANGEVAAVRADIDQVMGEFRERYNRSPEEGIHTGTRAVVIVFQEGVQLNDLPELPELEEDDDWVTEHGATDGLKAVEE</sequence>
<feature type="region of interest" description="Disordered" evidence="1">
    <location>
        <begin position="104"/>
        <end position="128"/>
    </location>
</feature>
<evidence type="ECO:0000313" key="2">
    <source>
        <dbReference type="EMBL" id="QJB01009.1"/>
    </source>
</evidence>
<evidence type="ECO:0000256" key="1">
    <source>
        <dbReference type="SAM" id="MobiDB-lite"/>
    </source>
</evidence>
<proteinExistence type="predicted"/>
<feature type="compositionally biased region" description="Basic and acidic residues" evidence="1">
    <location>
        <begin position="114"/>
        <end position="128"/>
    </location>
</feature>
<gene>
    <name evidence="2" type="ORF">MM171A00153_0028</name>
    <name evidence="3" type="ORF">MM171B00165_0037</name>
</gene>
<organism evidence="2">
    <name type="scientific">viral metagenome</name>
    <dbReference type="NCBI Taxonomy" id="1070528"/>
    <lineage>
        <taxon>unclassified sequences</taxon>
        <taxon>metagenomes</taxon>
        <taxon>organismal metagenomes</taxon>
    </lineage>
</organism>
<accession>A0A6M3M7X8</accession>
<name>A0A6M3M7X8_9ZZZZ</name>
<dbReference type="AlphaFoldDB" id="A0A6M3M7X8"/>
<feature type="compositionally biased region" description="Acidic residues" evidence="1">
    <location>
        <begin position="104"/>
        <end position="113"/>
    </location>
</feature>
<evidence type="ECO:0000313" key="3">
    <source>
        <dbReference type="EMBL" id="QJB04861.1"/>
    </source>
</evidence>